<keyword evidence="6 9" id="KW-0067">ATP-binding</keyword>
<feature type="domain" description="Protein kinase" evidence="12">
    <location>
        <begin position="42"/>
        <end position="404"/>
    </location>
</feature>
<evidence type="ECO:0000256" key="10">
    <source>
        <dbReference type="RuleBase" id="RU000304"/>
    </source>
</evidence>
<dbReference type="PROSITE" id="PS00108">
    <property type="entry name" value="PROTEIN_KINASE_ST"/>
    <property type="match status" value="1"/>
</dbReference>
<dbReference type="InterPro" id="IPR017441">
    <property type="entry name" value="Protein_kinase_ATP_BS"/>
</dbReference>
<dbReference type="GeneID" id="30199001"/>
<evidence type="ECO:0000256" key="1">
    <source>
        <dbReference type="ARBA" id="ARBA00012513"/>
    </source>
</evidence>
<dbReference type="RefSeq" id="XP_019038888.1">
    <property type="nucleotide sequence ID" value="XM_019181755.1"/>
</dbReference>
<evidence type="ECO:0000256" key="5">
    <source>
        <dbReference type="ARBA" id="ARBA00022777"/>
    </source>
</evidence>
<dbReference type="InterPro" id="IPR011009">
    <property type="entry name" value="Kinase-like_dom_sf"/>
</dbReference>
<organism evidence="13 14">
    <name type="scientific">Wickerhamomyces anomalus (strain ATCC 58044 / CBS 1984 / NCYC 433 / NRRL Y-366-8)</name>
    <name type="common">Yeast</name>
    <name type="synonym">Hansenula anomala</name>
    <dbReference type="NCBI Taxonomy" id="683960"/>
    <lineage>
        <taxon>Eukaryota</taxon>
        <taxon>Fungi</taxon>
        <taxon>Dikarya</taxon>
        <taxon>Ascomycota</taxon>
        <taxon>Saccharomycotina</taxon>
        <taxon>Saccharomycetes</taxon>
        <taxon>Phaffomycetales</taxon>
        <taxon>Wickerhamomycetaceae</taxon>
        <taxon>Wickerhamomyces</taxon>
    </lineage>
</organism>
<keyword evidence="14" id="KW-1185">Reference proteome</keyword>
<protein>
    <recommendedName>
        <fullName evidence="1">non-specific serine/threonine protein kinase</fullName>
        <ecNumber evidence="1">2.7.11.1</ecNumber>
    </recommendedName>
</protein>
<dbReference type="PROSITE" id="PS00107">
    <property type="entry name" value="PROTEIN_KINASE_ATP"/>
    <property type="match status" value="1"/>
</dbReference>
<dbReference type="STRING" id="683960.A0A1E3P2I7"/>
<dbReference type="PANTHER" id="PTHR24343:SF137">
    <property type="entry name" value="SERINE_THREONINE-PROTEIN KINASE HRK1"/>
    <property type="match status" value="1"/>
</dbReference>
<dbReference type="InterPro" id="IPR008271">
    <property type="entry name" value="Ser/Thr_kinase_AS"/>
</dbReference>
<comment type="similarity">
    <text evidence="10">Belongs to the protein kinase superfamily.</text>
</comment>
<dbReference type="Proteomes" id="UP000094112">
    <property type="component" value="Unassembled WGS sequence"/>
</dbReference>
<dbReference type="EMBL" id="KV454210">
    <property type="protein sequence ID" value="ODQ59681.1"/>
    <property type="molecule type" value="Genomic_DNA"/>
</dbReference>
<comment type="catalytic activity">
    <reaction evidence="8">
        <text>L-seryl-[protein] + ATP = O-phospho-L-seryl-[protein] + ADP + H(+)</text>
        <dbReference type="Rhea" id="RHEA:17989"/>
        <dbReference type="Rhea" id="RHEA-COMP:9863"/>
        <dbReference type="Rhea" id="RHEA-COMP:11604"/>
        <dbReference type="ChEBI" id="CHEBI:15378"/>
        <dbReference type="ChEBI" id="CHEBI:29999"/>
        <dbReference type="ChEBI" id="CHEBI:30616"/>
        <dbReference type="ChEBI" id="CHEBI:83421"/>
        <dbReference type="ChEBI" id="CHEBI:456216"/>
        <dbReference type="EC" id="2.7.11.1"/>
    </reaction>
</comment>
<dbReference type="EC" id="2.7.11.1" evidence="1"/>
<evidence type="ECO:0000256" key="8">
    <source>
        <dbReference type="ARBA" id="ARBA00048679"/>
    </source>
</evidence>
<sequence>MKKHSSPPSKSSINIPSSSTISLSKTSTDPLAQDGILVQKYGKLGKILGSGAGGSVRLLTRPSDGLTFAVKEFRPRKSGEQLKDYAKKCTAEFCIGSTLHHPNIIKTLDIAHENGHYFEVMEYCPIDFFAVVMSGKMTRGEINCCLRQITEGVKYLHEMGLAHRDLKLDNCVVTEQGILKLIDFGSAVVFRYPFEENIVKAHGVVGSDPYLAPEVLTKREYDPQPVDIWSIAIIYCCMTLKRFPWKAPKLSDPSYKLYCMPDDNPHDYELSAKQHKELLAKKREEKLRQINAESSSNNGVEKITEVLNETTIAHDKHDEKTNDTEKSIHSTIPVSHDEKDLIHTQNDKKPIPPGEQKPHHRTIHGPYRLMRLLPHASRPIISKMLTVDPNFRATLDDVFNDEWFSSITPCTMNSKGETIHASGHHHTFVKEEEAHLQDYKDQKKPVKQ</sequence>
<keyword evidence="5" id="KW-0418">Kinase</keyword>
<evidence type="ECO:0000256" key="11">
    <source>
        <dbReference type="SAM" id="MobiDB-lite"/>
    </source>
</evidence>
<dbReference type="PANTHER" id="PTHR24343">
    <property type="entry name" value="SERINE/THREONINE KINASE"/>
    <property type="match status" value="1"/>
</dbReference>
<dbReference type="Pfam" id="PF00069">
    <property type="entry name" value="Pkinase"/>
    <property type="match status" value="1"/>
</dbReference>
<comment type="catalytic activity">
    <reaction evidence="7">
        <text>L-threonyl-[protein] + ATP = O-phospho-L-threonyl-[protein] + ADP + H(+)</text>
        <dbReference type="Rhea" id="RHEA:46608"/>
        <dbReference type="Rhea" id="RHEA-COMP:11060"/>
        <dbReference type="Rhea" id="RHEA-COMP:11605"/>
        <dbReference type="ChEBI" id="CHEBI:15378"/>
        <dbReference type="ChEBI" id="CHEBI:30013"/>
        <dbReference type="ChEBI" id="CHEBI:30616"/>
        <dbReference type="ChEBI" id="CHEBI:61977"/>
        <dbReference type="ChEBI" id="CHEBI:456216"/>
        <dbReference type="EC" id="2.7.11.1"/>
    </reaction>
</comment>
<evidence type="ECO:0000256" key="7">
    <source>
        <dbReference type="ARBA" id="ARBA00047899"/>
    </source>
</evidence>
<evidence type="ECO:0000313" key="13">
    <source>
        <dbReference type="EMBL" id="ODQ59681.1"/>
    </source>
</evidence>
<dbReference type="PROSITE" id="PS50011">
    <property type="entry name" value="PROTEIN_KINASE_DOM"/>
    <property type="match status" value="1"/>
</dbReference>
<feature type="binding site" evidence="9">
    <location>
        <position position="77"/>
    </location>
    <ligand>
        <name>ATP</name>
        <dbReference type="ChEBI" id="CHEBI:30616"/>
    </ligand>
</feature>
<dbReference type="SMART" id="SM00220">
    <property type="entry name" value="S_TKc"/>
    <property type="match status" value="1"/>
</dbReference>
<keyword evidence="3" id="KW-0808">Transferase</keyword>
<feature type="region of interest" description="Disordered" evidence="11">
    <location>
        <begin position="1"/>
        <end position="27"/>
    </location>
</feature>
<dbReference type="InterPro" id="IPR000719">
    <property type="entry name" value="Prot_kinase_dom"/>
</dbReference>
<evidence type="ECO:0000256" key="2">
    <source>
        <dbReference type="ARBA" id="ARBA00022527"/>
    </source>
</evidence>
<evidence type="ECO:0000256" key="9">
    <source>
        <dbReference type="PROSITE-ProRule" id="PRU10141"/>
    </source>
</evidence>
<name>A0A1E3P2I7_WICAA</name>
<accession>A0A1E3P2I7</accession>
<dbReference type="GO" id="GO:0006873">
    <property type="term" value="P:intracellular monoatomic ion homeostasis"/>
    <property type="evidence" value="ECO:0007669"/>
    <property type="project" value="EnsemblFungi"/>
</dbReference>
<proteinExistence type="inferred from homology"/>
<dbReference type="Gene3D" id="1.10.510.10">
    <property type="entry name" value="Transferase(Phosphotransferase) domain 1"/>
    <property type="match status" value="2"/>
</dbReference>
<dbReference type="GO" id="GO:0005524">
    <property type="term" value="F:ATP binding"/>
    <property type="evidence" value="ECO:0007669"/>
    <property type="project" value="UniProtKB-UniRule"/>
</dbReference>
<evidence type="ECO:0000256" key="3">
    <source>
        <dbReference type="ARBA" id="ARBA00022679"/>
    </source>
</evidence>
<evidence type="ECO:0000313" key="14">
    <source>
        <dbReference type="Proteomes" id="UP000094112"/>
    </source>
</evidence>
<dbReference type="GO" id="GO:0005829">
    <property type="term" value="C:cytosol"/>
    <property type="evidence" value="ECO:0007669"/>
    <property type="project" value="TreeGrafter"/>
</dbReference>
<dbReference type="SUPFAM" id="SSF56112">
    <property type="entry name" value="Protein kinase-like (PK-like)"/>
    <property type="match status" value="1"/>
</dbReference>
<keyword evidence="4 9" id="KW-0547">Nucleotide-binding</keyword>
<dbReference type="AlphaFoldDB" id="A0A1E3P2I7"/>
<keyword evidence="2 10" id="KW-0723">Serine/threonine-protein kinase</keyword>
<gene>
    <name evidence="13" type="ORF">WICANDRAFT_30740</name>
</gene>
<dbReference type="OrthoDB" id="6513151at2759"/>
<evidence type="ECO:0000256" key="6">
    <source>
        <dbReference type="ARBA" id="ARBA00022840"/>
    </source>
</evidence>
<dbReference type="GO" id="GO:0004674">
    <property type="term" value="F:protein serine/threonine kinase activity"/>
    <property type="evidence" value="ECO:0007669"/>
    <property type="project" value="UniProtKB-KW"/>
</dbReference>
<evidence type="ECO:0000259" key="12">
    <source>
        <dbReference type="PROSITE" id="PS50011"/>
    </source>
</evidence>
<evidence type="ECO:0000256" key="4">
    <source>
        <dbReference type="ARBA" id="ARBA00022741"/>
    </source>
</evidence>
<reference evidence="13 14" key="1">
    <citation type="journal article" date="2016" name="Proc. Natl. Acad. Sci. U.S.A.">
        <title>Comparative genomics of biotechnologically important yeasts.</title>
        <authorList>
            <person name="Riley R."/>
            <person name="Haridas S."/>
            <person name="Wolfe K.H."/>
            <person name="Lopes M.R."/>
            <person name="Hittinger C.T."/>
            <person name="Goeker M."/>
            <person name="Salamov A.A."/>
            <person name="Wisecaver J.H."/>
            <person name="Long T.M."/>
            <person name="Calvey C.H."/>
            <person name="Aerts A.L."/>
            <person name="Barry K.W."/>
            <person name="Choi C."/>
            <person name="Clum A."/>
            <person name="Coughlan A.Y."/>
            <person name="Deshpande S."/>
            <person name="Douglass A.P."/>
            <person name="Hanson S.J."/>
            <person name="Klenk H.-P."/>
            <person name="LaButti K.M."/>
            <person name="Lapidus A."/>
            <person name="Lindquist E.A."/>
            <person name="Lipzen A.M."/>
            <person name="Meier-Kolthoff J.P."/>
            <person name="Ohm R.A."/>
            <person name="Otillar R.P."/>
            <person name="Pangilinan J.L."/>
            <person name="Peng Y."/>
            <person name="Rokas A."/>
            <person name="Rosa C.A."/>
            <person name="Scheuner C."/>
            <person name="Sibirny A.A."/>
            <person name="Slot J.C."/>
            <person name="Stielow J.B."/>
            <person name="Sun H."/>
            <person name="Kurtzman C.P."/>
            <person name="Blackwell M."/>
            <person name="Grigoriev I.V."/>
            <person name="Jeffries T.W."/>
        </authorList>
    </citation>
    <scope>NUCLEOTIDE SEQUENCE [LARGE SCALE GENOMIC DNA]</scope>
    <source>
        <strain evidence="14">ATCC 58044 / CBS 1984 / NCYC 433 / NRRL Y-366-8</strain>
    </source>
</reference>